<feature type="region of interest" description="Disordered" evidence="1">
    <location>
        <begin position="138"/>
        <end position="158"/>
    </location>
</feature>
<dbReference type="EMBL" id="JACAGB010000017">
    <property type="protein sequence ID" value="KAF6318686.1"/>
    <property type="molecule type" value="Genomic_DNA"/>
</dbReference>
<organism evidence="2 3">
    <name type="scientific">Pipistrellus kuhlii</name>
    <name type="common">Kuhl's pipistrelle</name>
    <dbReference type="NCBI Taxonomy" id="59472"/>
    <lineage>
        <taxon>Eukaryota</taxon>
        <taxon>Metazoa</taxon>
        <taxon>Chordata</taxon>
        <taxon>Craniata</taxon>
        <taxon>Vertebrata</taxon>
        <taxon>Euteleostomi</taxon>
        <taxon>Mammalia</taxon>
        <taxon>Eutheria</taxon>
        <taxon>Laurasiatheria</taxon>
        <taxon>Chiroptera</taxon>
        <taxon>Yangochiroptera</taxon>
        <taxon>Vespertilionidae</taxon>
        <taxon>Pipistrellus</taxon>
    </lineage>
</organism>
<gene>
    <name evidence="2" type="ORF">mPipKuh1_008668</name>
</gene>
<accession>A0A7J7V133</accession>
<protein>
    <submittedName>
        <fullName evidence="2">Uncharacterized protein</fullName>
    </submittedName>
</protein>
<dbReference type="AlphaFoldDB" id="A0A7J7V133"/>
<sequence length="166" mass="17478">MLTYIGRKWRREGAFIISIQLSLMHAEHTPGAGLAAASLRRCWAPVTGDSGEEQASSAARAPGGTSAAWDLGESLAWGPGFRDPLEVLGGQVAARQGHPTWPAPRHPCSPRLASWAPRGREDVCGPSAWRLSQRGLSGYNGSKPPQTGVRPGHGHVRGGAAFTGLV</sequence>
<dbReference type="Proteomes" id="UP000558488">
    <property type="component" value="Unassembled WGS sequence"/>
</dbReference>
<proteinExistence type="predicted"/>
<comment type="caution">
    <text evidence="2">The sequence shown here is derived from an EMBL/GenBank/DDBJ whole genome shotgun (WGS) entry which is preliminary data.</text>
</comment>
<evidence type="ECO:0000313" key="2">
    <source>
        <dbReference type="EMBL" id="KAF6318686.1"/>
    </source>
</evidence>
<keyword evidence="3" id="KW-1185">Reference proteome</keyword>
<reference evidence="2 3" key="1">
    <citation type="journal article" date="2020" name="Nature">
        <title>Six reference-quality genomes reveal evolution of bat adaptations.</title>
        <authorList>
            <person name="Jebb D."/>
            <person name="Huang Z."/>
            <person name="Pippel M."/>
            <person name="Hughes G.M."/>
            <person name="Lavrichenko K."/>
            <person name="Devanna P."/>
            <person name="Winkler S."/>
            <person name="Jermiin L.S."/>
            <person name="Skirmuntt E.C."/>
            <person name="Katzourakis A."/>
            <person name="Burkitt-Gray L."/>
            <person name="Ray D.A."/>
            <person name="Sullivan K.A.M."/>
            <person name="Roscito J.G."/>
            <person name="Kirilenko B.M."/>
            <person name="Davalos L.M."/>
            <person name="Corthals A.P."/>
            <person name="Power M.L."/>
            <person name="Jones G."/>
            <person name="Ransome R.D."/>
            <person name="Dechmann D.K.N."/>
            <person name="Locatelli A.G."/>
            <person name="Puechmaille S.J."/>
            <person name="Fedrigo O."/>
            <person name="Jarvis E.D."/>
            <person name="Hiller M."/>
            <person name="Vernes S.C."/>
            <person name="Myers E.W."/>
            <person name="Teeling E.C."/>
        </authorList>
    </citation>
    <scope>NUCLEOTIDE SEQUENCE [LARGE SCALE GENOMIC DNA]</scope>
    <source>
        <strain evidence="2">MPipKuh1</strain>
        <tissue evidence="2">Flight muscle</tissue>
    </source>
</reference>
<evidence type="ECO:0000313" key="3">
    <source>
        <dbReference type="Proteomes" id="UP000558488"/>
    </source>
</evidence>
<evidence type="ECO:0000256" key="1">
    <source>
        <dbReference type="SAM" id="MobiDB-lite"/>
    </source>
</evidence>
<name>A0A7J7V133_PIPKU</name>